<name>A0A4Y2A087_ARAVE</name>
<dbReference type="EMBL" id="BGPR01000002">
    <property type="protein sequence ID" value="GBL72967.1"/>
    <property type="molecule type" value="Genomic_DNA"/>
</dbReference>
<accession>A0A4Y2A087</accession>
<evidence type="ECO:0000313" key="2">
    <source>
        <dbReference type="EMBL" id="GBL72967.1"/>
    </source>
</evidence>
<proteinExistence type="predicted"/>
<dbReference type="AlphaFoldDB" id="A0A4Y2A087"/>
<reference evidence="2 3" key="1">
    <citation type="journal article" date="2019" name="Sci. Rep.">
        <title>Orb-weaving spider Araneus ventricosus genome elucidates the spidroin gene catalogue.</title>
        <authorList>
            <person name="Kono N."/>
            <person name="Nakamura H."/>
            <person name="Ohtoshi R."/>
            <person name="Moran D.A.P."/>
            <person name="Shinohara A."/>
            <person name="Yoshida Y."/>
            <person name="Fujiwara M."/>
            <person name="Mori M."/>
            <person name="Tomita M."/>
            <person name="Arakawa K."/>
        </authorList>
    </citation>
    <scope>NUCLEOTIDE SEQUENCE [LARGE SCALE GENOMIC DNA]</scope>
</reference>
<keyword evidence="3" id="KW-1185">Reference proteome</keyword>
<sequence length="130" mass="14608">MAVPNSNLAPRNEGVRVMNKQLLQKLPGNFQVYKYIDTTFDTNEAVNYPTEFLNTLEPLPSHILELKIGAPIILLRNIHPPSLCNGTRLFIKKLMPNIIEATIMTVYVTGEKVFISKIPIIPSTKHKGNP</sequence>
<dbReference type="Proteomes" id="UP000499080">
    <property type="component" value="Unassembled WGS sequence"/>
</dbReference>
<evidence type="ECO:0000259" key="1">
    <source>
        <dbReference type="Pfam" id="PF21530"/>
    </source>
</evidence>
<comment type="caution">
    <text evidence="2">The sequence shown here is derived from an EMBL/GenBank/DDBJ whole genome shotgun (WGS) entry which is preliminary data.</text>
</comment>
<dbReference type="InterPro" id="IPR049163">
    <property type="entry name" value="Pif1-like_2B_dom"/>
</dbReference>
<dbReference type="Pfam" id="PF21530">
    <property type="entry name" value="Pif1_2B_dom"/>
    <property type="match status" value="1"/>
</dbReference>
<feature type="domain" description="DNA helicase Pif1-like 2B" evidence="1">
    <location>
        <begin position="51"/>
        <end position="94"/>
    </location>
</feature>
<evidence type="ECO:0000313" key="3">
    <source>
        <dbReference type="Proteomes" id="UP000499080"/>
    </source>
</evidence>
<gene>
    <name evidence="2" type="ORF">AVEN_128148_1</name>
</gene>
<dbReference type="PANTHER" id="PTHR10492">
    <property type="match status" value="1"/>
</dbReference>
<dbReference type="InterPro" id="IPR027417">
    <property type="entry name" value="P-loop_NTPase"/>
</dbReference>
<organism evidence="2 3">
    <name type="scientific">Araneus ventricosus</name>
    <name type="common">Orbweaver spider</name>
    <name type="synonym">Epeira ventricosa</name>
    <dbReference type="NCBI Taxonomy" id="182803"/>
    <lineage>
        <taxon>Eukaryota</taxon>
        <taxon>Metazoa</taxon>
        <taxon>Ecdysozoa</taxon>
        <taxon>Arthropoda</taxon>
        <taxon>Chelicerata</taxon>
        <taxon>Arachnida</taxon>
        <taxon>Araneae</taxon>
        <taxon>Araneomorphae</taxon>
        <taxon>Entelegynae</taxon>
        <taxon>Araneoidea</taxon>
        <taxon>Araneidae</taxon>
        <taxon>Araneus</taxon>
    </lineage>
</organism>
<dbReference type="SUPFAM" id="SSF52540">
    <property type="entry name" value="P-loop containing nucleoside triphosphate hydrolases"/>
    <property type="match status" value="1"/>
</dbReference>
<protein>
    <recommendedName>
        <fullName evidence="1">DNA helicase Pif1-like 2B domain-containing protein</fullName>
    </recommendedName>
</protein>
<dbReference type="PANTHER" id="PTHR10492:SF57">
    <property type="entry name" value="ATP-DEPENDENT DNA HELICASE"/>
    <property type="match status" value="1"/>
</dbReference>
<dbReference type="OrthoDB" id="272985at2759"/>